<evidence type="ECO:0000256" key="1">
    <source>
        <dbReference type="ARBA" id="ARBA00023002"/>
    </source>
</evidence>
<keyword evidence="1" id="KW-0560">Oxidoreductase</keyword>
<evidence type="ECO:0000313" key="4">
    <source>
        <dbReference type="Proteomes" id="UP000198287"/>
    </source>
</evidence>
<dbReference type="EMBL" id="LNIX01000035">
    <property type="protein sequence ID" value="OXA40099.1"/>
    <property type="molecule type" value="Genomic_DNA"/>
</dbReference>
<protein>
    <submittedName>
        <fullName evidence="3">Retinol dehydrogenase 12</fullName>
    </submittedName>
</protein>
<dbReference type="PRINTS" id="PR00081">
    <property type="entry name" value="GDHRDH"/>
</dbReference>
<dbReference type="PANTHER" id="PTHR43157">
    <property type="entry name" value="PHOSPHATIDYLINOSITOL-GLYCAN BIOSYNTHESIS CLASS F PROTEIN-RELATED"/>
    <property type="match status" value="1"/>
</dbReference>
<name>A0A226D4E1_FOLCA</name>
<dbReference type="InterPro" id="IPR036291">
    <property type="entry name" value="NAD(P)-bd_dom_sf"/>
</dbReference>
<dbReference type="Gene3D" id="3.40.50.720">
    <property type="entry name" value="NAD(P)-binding Rossmann-like Domain"/>
    <property type="match status" value="1"/>
</dbReference>
<keyword evidence="4" id="KW-1185">Reference proteome</keyword>
<dbReference type="Proteomes" id="UP000198287">
    <property type="component" value="Unassembled WGS sequence"/>
</dbReference>
<dbReference type="PRINTS" id="PR00080">
    <property type="entry name" value="SDRFAMILY"/>
</dbReference>
<proteinExistence type="inferred from homology"/>
<sequence length="305" mass="33548">MRDVQTLTGKVAIVTGGTRGIGLYTAMGLATVGAEVIILGSNPEQGGNAVSFIKKRVPRANISFTKVDFGSLQGIADFARAFNEKGVGLDILVNNAGIYAREKLWKTVDGFESTFGINYLAPFSLTAQLLPSLRKANAPRVVNVSSLAAYYAKIHFDDIQYERAKWYLFSQVYSQSKLAILAFTEELQRRSDAKGWGLTALSVMPGLVRTRLLEKEIDRYSTLGQIFKSFILPCISNSAKEGAKYSLFAATSPDITPGALYGPPYSYVAYRGPIRKIWIPRLATDPKVGGKLWEISEKLTKVRWG</sequence>
<comment type="similarity">
    <text evidence="2">Belongs to the short-chain dehydrogenases/reductases (SDR) family.</text>
</comment>
<dbReference type="OrthoDB" id="417891at2759"/>
<gene>
    <name evidence="3" type="ORF">Fcan01_25197</name>
</gene>
<organism evidence="3 4">
    <name type="scientific">Folsomia candida</name>
    <name type="common">Springtail</name>
    <dbReference type="NCBI Taxonomy" id="158441"/>
    <lineage>
        <taxon>Eukaryota</taxon>
        <taxon>Metazoa</taxon>
        <taxon>Ecdysozoa</taxon>
        <taxon>Arthropoda</taxon>
        <taxon>Hexapoda</taxon>
        <taxon>Collembola</taxon>
        <taxon>Entomobryomorpha</taxon>
        <taxon>Isotomoidea</taxon>
        <taxon>Isotomidae</taxon>
        <taxon>Proisotominae</taxon>
        <taxon>Folsomia</taxon>
    </lineage>
</organism>
<evidence type="ECO:0000256" key="2">
    <source>
        <dbReference type="RuleBase" id="RU000363"/>
    </source>
</evidence>
<dbReference type="PANTHER" id="PTHR43157:SF31">
    <property type="entry name" value="PHOSPHATIDYLINOSITOL-GLYCAN BIOSYNTHESIS CLASS F PROTEIN"/>
    <property type="match status" value="1"/>
</dbReference>
<evidence type="ECO:0000313" key="3">
    <source>
        <dbReference type="EMBL" id="OXA40099.1"/>
    </source>
</evidence>
<dbReference type="GO" id="GO:0016491">
    <property type="term" value="F:oxidoreductase activity"/>
    <property type="evidence" value="ECO:0007669"/>
    <property type="project" value="UniProtKB-KW"/>
</dbReference>
<comment type="caution">
    <text evidence="3">The sequence shown here is derived from an EMBL/GenBank/DDBJ whole genome shotgun (WGS) entry which is preliminary data.</text>
</comment>
<dbReference type="InterPro" id="IPR002347">
    <property type="entry name" value="SDR_fam"/>
</dbReference>
<dbReference type="AlphaFoldDB" id="A0A226D4E1"/>
<accession>A0A226D4E1</accession>
<dbReference type="SUPFAM" id="SSF51735">
    <property type="entry name" value="NAD(P)-binding Rossmann-fold domains"/>
    <property type="match status" value="1"/>
</dbReference>
<dbReference type="Pfam" id="PF00106">
    <property type="entry name" value="adh_short"/>
    <property type="match status" value="1"/>
</dbReference>
<reference evidence="3 4" key="1">
    <citation type="submission" date="2015-12" db="EMBL/GenBank/DDBJ databases">
        <title>The genome of Folsomia candida.</title>
        <authorList>
            <person name="Faddeeva A."/>
            <person name="Derks M.F."/>
            <person name="Anvar Y."/>
            <person name="Smit S."/>
            <person name="Van Straalen N."/>
            <person name="Roelofs D."/>
        </authorList>
    </citation>
    <scope>NUCLEOTIDE SEQUENCE [LARGE SCALE GENOMIC DNA]</scope>
    <source>
        <strain evidence="3 4">VU population</strain>
        <tissue evidence="3">Whole body</tissue>
    </source>
</reference>